<sequence length="130" mass="14103">MDKISLVLASDEFEKLQAASMMASVASVSGMEVNVFVTMSAMACFVRERVERKDFLNVGEVGRKVLEKKAPLYVDLLSQGKMMGTMKVFACSLALDLIDKPLSEMVPVFDDVVGVATFLGIAEGGQVLFI</sequence>
<gene>
    <name evidence="1" type="ORF">Y981_00930</name>
</gene>
<dbReference type="AlphaFoldDB" id="A0A059XXE7"/>
<proteinExistence type="predicted"/>
<dbReference type="OrthoDB" id="9802028at2"/>
<dbReference type="EMBL" id="CP007243">
    <property type="protein sequence ID" value="AIA29907.1"/>
    <property type="molecule type" value="Genomic_DNA"/>
</dbReference>
<name>A0A059XXE7_9BACT</name>
<dbReference type="KEGG" id="lfp:Y981_00930"/>
<dbReference type="InterPro" id="IPR027396">
    <property type="entry name" value="DsrEFH-like"/>
</dbReference>
<dbReference type="SUPFAM" id="SSF75169">
    <property type="entry name" value="DsrEFH-like"/>
    <property type="match status" value="1"/>
</dbReference>
<protein>
    <recommendedName>
        <fullName evidence="3">Peroxiredoxin</fullName>
    </recommendedName>
</protein>
<dbReference type="PANTHER" id="PTHR34655">
    <property type="entry name" value="CONSERVED WITHIN P. AEROPHILUM"/>
    <property type="match status" value="1"/>
</dbReference>
<dbReference type="PANTHER" id="PTHR34655:SF1">
    <property type="match status" value="1"/>
</dbReference>
<accession>A0A059XXE7</accession>
<evidence type="ECO:0000313" key="2">
    <source>
        <dbReference type="Proteomes" id="UP000027059"/>
    </source>
</evidence>
<evidence type="ECO:0000313" key="1">
    <source>
        <dbReference type="EMBL" id="AIA29907.1"/>
    </source>
</evidence>
<reference evidence="2" key="1">
    <citation type="submission" date="2014-02" db="EMBL/GenBank/DDBJ databases">
        <title>Complete genome sequence and comparative genomic analysis of the nitrogen-fixing bacterium Leptospirillum ferriphilum YSK.</title>
        <authorList>
            <person name="Guo X."/>
            <person name="Yin H."/>
            <person name="Liang Y."/>
            <person name="Hu Q."/>
            <person name="Ma L."/>
            <person name="Xiao Y."/>
            <person name="Zhang X."/>
            <person name="Qiu G."/>
            <person name="Liu X."/>
        </authorList>
    </citation>
    <scope>NUCLEOTIDE SEQUENCE [LARGE SCALE GENOMIC DNA]</scope>
    <source>
        <strain evidence="2">YSK</strain>
    </source>
</reference>
<keyword evidence="2" id="KW-1185">Reference proteome</keyword>
<organism evidence="1 2">
    <name type="scientific">Leptospirillum ferriphilum YSK</name>
    <dbReference type="NCBI Taxonomy" id="1441628"/>
    <lineage>
        <taxon>Bacteria</taxon>
        <taxon>Pseudomonadati</taxon>
        <taxon>Nitrospirota</taxon>
        <taxon>Nitrospiria</taxon>
        <taxon>Nitrospirales</taxon>
        <taxon>Nitrospiraceae</taxon>
        <taxon>Leptospirillum</taxon>
    </lineage>
</organism>
<dbReference type="Gene3D" id="3.40.1260.10">
    <property type="entry name" value="DsrEFH-like"/>
    <property type="match status" value="1"/>
</dbReference>
<dbReference type="Proteomes" id="UP000027059">
    <property type="component" value="Chromosome"/>
</dbReference>
<reference evidence="1 2" key="2">
    <citation type="journal article" date="2015" name="Biomed. Res. Int.">
        <title>Effects of Arsenite Resistance on the Growth and Functional Gene Expression of Leptospirillum ferriphilum and Acidithiobacillus thiooxidans in Pure Culture and Coculture.</title>
        <authorList>
            <person name="Jiang H."/>
            <person name="Liang Y."/>
            <person name="Yin H."/>
            <person name="Xiao Y."/>
            <person name="Guo X."/>
            <person name="Xu Y."/>
            <person name="Hu Q."/>
            <person name="Liu H."/>
            <person name="Liu X."/>
        </authorList>
    </citation>
    <scope>NUCLEOTIDE SEQUENCE [LARGE SCALE GENOMIC DNA]</scope>
    <source>
        <strain evidence="1 2">YSK</strain>
    </source>
</reference>
<evidence type="ECO:0008006" key="3">
    <source>
        <dbReference type="Google" id="ProtNLM"/>
    </source>
</evidence>
<dbReference type="HOGENOM" id="CLU_094970_2_1_0"/>